<name>A0A931DNC3_9ACTN</name>
<evidence type="ECO:0000313" key="2">
    <source>
        <dbReference type="Proteomes" id="UP000614047"/>
    </source>
</evidence>
<accession>A0A931DNC3</accession>
<dbReference type="Proteomes" id="UP000614047">
    <property type="component" value="Unassembled WGS sequence"/>
</dbReference>
<comment type="caution">
    <text evidence="1">The sequence shown here is derived from an EMBL/GenBank/DDBJ whole genome shotgun (WGS) entry which is preliminary data.</text>
</comment>
<gene>
    <name evidence="1" type="ORF">IW256_005922</name>
</gene>
<dbReference type="AlphaFoldDB" id="A0A931DNC3"/>
<protein>
    <submittedName>
        <fullName evidence="1">Uncharacterized protein</fullName>
    </submittedName>
</protein>
<proteinExistence type="predicted"/>
<organism evidence="1 2">
    <name type="scientific">Actinomadura viridis</name>
    <dbReference type="NCBI Taxonomy" id="58110"/>
    <lineage>
        <taxon>Bacteria</taxon>
        <taxon>Bacillati</taxon>
        <taxon>Actinomycetota</taxon>
        <taxon>Actinomycetes</taxon>
        <taxon>Streptosporangiales</taxon>
        <taxon>Thermomonosporaceae</taxon>
        <taxon>Actinomadura</taxon>
    </lineage>
</organism>
<reference evidence="1" key="1">
    <citation type="submission" date="2020-11" db="EMBL/GenBank/DDBJ databases">
        <title>Sequencing the genomes of 1000 actinobacteria strains.</title>
        <authorList>
            <person name="Klenk H.-P."/>
        </authorList>
    </citation>
    <scope>NUCLEOTIDE SEQUENCE</scope>
    <source>
        <strain evidence="1">DSM 43175</strain>
    </source>
</reference>
<sequence>MADLLSTVLAKALVLLAEAIVTRLVVAMIRSPRAAAA</sequence>
<keyword evidence="2" id="KW-1185">Reference proteome</keyword>
<evidence type="ECO:0000313" key="1">
    <source>
        <dbReference type="EMBL" id="MBG6091809.1"/>
    </source>
</evidence>
<dbReference type="EMBL" id="JADOUA010000001">
    <property type="protein sequence ID" value="MBG6091809.1"/>
    <property type="molecule type" value="Genomic_DNA"/>
</dbReference>